<dbReference type="InterPro" id="IPR023631">
    <property type="entry name" value="Amidase_dom"/>
</dbReference>
<dbReference type="EMBL" id="WIGM01000317">
    <property type="protein sequence ID" value="KAF6829163.1"/>
    <property type="molecule type" value="Genomic_DNA"/>
</dbReference>
<comment type="caution">
    <text evidence="3">The sequence shown here is derived from an EMBL/GenBank/DDBJ whole genome shotgun (WGS) entry which is preliminary data.</text>
</comment>
<dbReference type="Pfam" id="PF01425">
    <property type="entry name" value="Amidase"/>
    <property type="match status" value="1"/>
</dbReference>
<proteinExistence type="predicted"/>
<gene>
    <name evidence="3" type="ORF">CMUS01_08277</name>
</gene>
<dbReference type="GO" id="GO:0016740">
    <property type="term" value="F:transferase activity"/>
    <property type="evidence" value="ECO:0007669"/>
    <property type="project" value="UniProtKB-KW"/>
</dbReference>
<evidence type="ECO:0000313" key="4">
    <source>
        <dbReference type="Proteomes" id="UP000639643"/>
    </source>
</evidence>
<reference evidence="3" key="1">
    <citation type="journal article" date="2020" name="Phytopathology">
        <title>Genome Sequence Resources of Colletotrichum truncatum, C. plurivorum, C. musicola, and C. sojae: Four Species Pathogenic to Soybean (Glycine max).</title>
        <authorList>
            <person name="Rogerio F."/>
            <person name="Boufleur T.R."/>
            <person name="Ciampi-Guillardi M."/>
            <person name="Sukno S.A."/>
            <person name="Thon M.R."/>
            <person name="Massola Junior N.S."/>
            <person name="Baroncelli R."/>
        </authorList>
    </citation>
    <scope>NUCLEOTIDE SEQUENCE</scope>
    <source>
        <strain evidence="3">LFN0074</strain>
    </source>
</reference>
<dbReference type="SUPFAM" id="SSF75304">
    <property type="entry name" value="Amidase signature (AS) enzymes"/>
    <property type="match status" value="1"/>
</dbReference>
<protein>
    <submittedName>
        <fullName evidence="3">Glutamyl-tRNA amidotransferase subunit (Amidase)</fullName>
    </submittedName>
</protein>
<dbReference type="Proteomes" id="UP000639643">
    <property type="component" value="Unassembled WGS sequence"/>
</dbReference>
<sequence length="580" mass="61383">MSIVSISNGVGSSITRATLEALAKQLKVGSIEAGDVEDYLTILRSFEAILRSIDNAPDYTPPELRPCASTEPRTHRKPMVVDNPFNAWSHQCRISSSSPTSDLLKGRTVAVKDNVSVGGMPMTIGIPEPLFPNGAYPISSIDASVVSRILAAGGIIMGTSTCESFCASPLSFTSASGPVHNPRLRGYTAGGSSSGSSVLVASHALASPETTSPRSYGVTVEMAIGSDQAGSVRIPASYSGIYGLKPTFGLVPYTGAVSMSPMIDHLGPLGDTLEDVTALLEVMAGYDGFDPRMTPESPLRSQVKPYLRMLQEIRERMSSEPLPGNKFRVGLLTESFTVAGVSEDVRVKVRRTAREFFEAAGASVAEISVPMHNEGPAIWTAATRPTMSSHLCQGNPSGHLSYLPAHSRIQWPPSQEMLDTLTANNPAVVNIIFSELLARSIATGEGLEAKAHRKAFELRAAYDAALAGVDVLVTPCAPTVAMPHPDQEAVGGKMPPILKRLGVAIGVTSNTCPFNITGHPGLNVPCGFSTDAGRPDVPLPIGMQIVGRRWADEQVIAAAALFERGRELAERKADKAACEP</sequence>
<name>A0A8H6KDX0_9PEZI</name>
<keyword evidence="3" id="KW-0808">Transferase</keyword>
<dbReference type="AlphaFoldDB" id="A0A8H6KDX0"/>
<evidence type="ECO:0000259" key="2">
    <source>
        <dbReference type="Pfam" id="PF01425"/>
    </source>
</evidence>
<evidence type="ECO:0000256" key="1">
    <source>
        <dbReference type="SAM" id="MobiDB-lite"/>
    </source>
</evidence>
<dbReference type="InterPro" id="IPR036928">
    <property type="entry name" value="AS_sf"/>
</dbReference>
<feature type="region of interest" description="Disordered" evidence="1">
    <location>
        <begin position="61"/>
        <end position="80"/>
    </location>
</feature>
<organism evidence="3 4">
    <name type="scientific">Colletotrichum musicola</name>
    <dbReference type="NCBI Taxonomy" id="2175873"/>
    <lineage>
        <taxon>Eukaryota</taxon>
        <taxon>Fungi</taxon>
        <taxon>Dikarya</taxon>
        <taxon>Ascomycota</taxon>
        <taxon>Pezizomycotina</taxon>
        <taxon>Sordariomycetes</taxon>
        <taxon>Hypocreomycetidae</taxon>
        <taxon>Glomerellales</taxon>
        <taxon>Glomerellaceae</taxon>
        <taxon>Colletotrichum</taxon>
        <taxon>Colletotrichum orchidearum species complex</taxon>
    </lineage>
</organism>
<dbReference type="OrthoDB" id="1879366at2759"/>
<evidence type="ECO:0000313" key="3">
    <source>
        <dbReference type="EMBL" id="KAF6829163.1"/>
    </source>
</evidence>
<dbReference type="InterPro" id="IPR000120">
    <property type="entry name" value="Amidase"/>
</dbReference>
<accession>A0A8H6KDX0</accession>
<dbReference type="PANTHER" id="PTHR11895:SF171">
    <property type="entry name" value="AMIDASE DOMAIN-CONTAINING PROTEIN"/>
    <property type="match status" value="1"/>
</dbReference>
<dbReference type="Gene3D" id="3.90.1300.10">
    <property type="entry name" value="Amidase signature (AS) domain"/>
    <property type="match status" value="1"/>
</dbReference>
<dbReference type="PANTHER" id="PTHR11895">
    <property type="entry name" value="TRANSAMIDASE"/>
    <property type="match status" value="1"/>
</dbReference>
<keyword evidence="4" id="KW-1185">Reference proteome</keyword>
<feature type="domain" description="Amidase" evidence="2">
    <location>
        <begin position="100"/>
        <end position="555"/>
    </location>
</feature>